<dbReference type="EMBL" id="JAIZAY010000016">
    <property type="protein sequence ID" value="KAJ8027610.1"/>
    <property type="molecule type" value="Genomic_DNA"/>
</dbReference>
<evidence type="ECO:0000313" key="2">
    <source>
        <dbReference type="Proteomes" id="UP001152320"/>
    </source>
</evidence>
<dbReference type="Proteomes" id="UP001152320">
    <property type="component" value="Chromosome 16"/>
</dbReference>
<dbReference type="PANTHER" id="PTHR47083:SF1">
    <property type="entry name" value="TESTIS-EXPRESSED PROTEIN 11"/>
    <property type="match status" value="1"/>
</dbReference>
<name>A0A9Q1BJ69_HOLLE</name>
<sequence>MKIAWNLAIENSASSELTHMFFSLCAEFCSLIGQDVGSLSRQKTCLVMAAAACLQTARDKMDQQNKLALLEQVLQLVKTCRDIYHQISGSEAATNNSDRALVLLNLYEFEALAKLGRTAEIDLFAKQIVTDKISDVKTVETMAALAMEPPCQYKALSKKLLTVALEWHKMSAPIDVTRCSKVFHSLIQLCLGDGNCNDSEGRDEAWNYFNDALSIIQSAEHLDYPEMEILWLMTKAWNTGIYGYGTGKLDQTVKWCRLSMRLLNHLTSFKDNYQPKMQALFEEISAKMEDTDTLDVKKEP</sequence>
<dbReference type="InterPro" id="IPR042861">
    <property type="entry name" value="TEX11"/>
</dbReference>
<gene>
    <name evidence="1" type="ORF">HOLleu_32805</name>
</gene>
<comment type="caution">
    <text evidence="1">The sequence shown here is derived from an EMBL/GenBank/DDBJ whole genome shotgun (WGS) entry which is preliminary data.</text>
</comment>
<evidence type="ECO:0000313" key="1">
    <source>
        <dbReference type="EMBL" id="KAJ8027610.1"/>
    </source>
</evidence>
<reference evidence="1" key="1">
    <citation type="submission" date="2021-10" db="EMBL/GenBank/DDBJ databases">
        <title>Tropical sea cucumber genome reveals ecological adaptation and Cuvierian tubules defense mechanism.</title>
        <authorList>
            <person name="Chen T."/>
        </authorList>
    </citation>
    <scope>NUCLEOTIDE SEQUENCE</scope>
    <source>
        <strain evidence="1">Nanhai2018</strain>
        <tissue evidence="1">Muscle</tissue>
    </source>
</reference>
<dbReference type="GO" id="GO:0000801">
    <property type="term" value="C:central element"/>
    <property type="evidence" value="ECO:0007669"/>
    <property type="project" value="TreeGrafter"/>
</dbReference>
<dbReference type="OrthoDB" id="65716at2759"/>
<dbReference type="AlphaFoldDB" id="A0A9Q1BJ69"/>
<protein>
    <submittedName>
        <fullName evidence="1">Testis-expressed protein 11</fullName>
    </submittedName>
</protein>
<dbReference type="GO" id="GO:0007131">
    <property type="term" value="P:reciprocal meiotic recombination"/>
    <property type="evidence" value="ECO:0007669"/>
    <property type="project" value="TreeGrafter"/>
</dbReference>
<dbReference type="PANTHER" id="PTHR47083">
    <property type="entry name" value="TESTIS-EXPRESSED PROTEIN 11"/>
    <property type="match status" value="1"/>
</dbReference>
<keyword evidence="2" id="KW-1185">Reference proteome</keyword>
<dbReference type="GO" id="GO:0007060">
    <property type="term" value="P:male meiosis chromosome segregation"/>
    <property type="evidence" value="ECO:0007669"/>
    <property type="project" value="TreeGrafter"/>
</dbReference>
<proteinExistence type="predicted"/>
<dbReference type="GO" id="GO:0007130">
    <property type="term" value="P:synaptonemal complex assembly"/>
    <property type="evidence" value="ECO:0007669"/>
    <property type="project" value="TreeGrafter"/>
</dbReference>
<accession>A0A9Q1BJ69</accession>
<organism evidence="1 2">
    <name type="scientific">Holothuria leucospilota</name>
    <name type="common">Black long sea cucumber</name>
    <name type="synonym">Mertensiothuria leucospilota</name>
    <dbReference type="NCBI Taxonomy" id="206669"/>
    <lineage>
        <taxon>Eukaryota</taxon>
        <taxon>Metazoa</taxon>
        <taxon>Echinodermata</taxon>
        <taxon>Eleutherozoa</taxon>
        <taxon>Echinozoa</taxon>
        <taxon>Holothuroidea</taxon>
        <taxon>Aspidochirotacea</taxon>
        <taxon>Aspidochirotida</taxon>
        <taxon>Holothuriidae</taxon>
        <taxon>Holothuria</taxon>
    </lineage>
</organism>